<proteinExistence type="predicted"/>
<name>A0A4Q2K3J9_9ACTN</name>
<keyword evidence="2" id="KW-1185">Reference proteome</keyword>
<dbReference type="AlphaFoldDB" id="A0A4Q2K3J9"/>
<dbReference type="RefSeq" id="WP_129424275.1">
    <property type="nucleotide sequence ID" value="NZ_SDPW01000001.1"/>
</dbReference>
<dbReference type="Proteomes" id="UP000293345">
    <property type="component" value="Unassembled WGS sequence"/>
</dbReference>
<accession>A0A4Q2K3J9</accession>
<reference evidence="1 2" key="1">
    <citation type="submission" date="2019-01" db="EMBL/GenBank/DDBJ databases">
        <title>Senegalimassilia sp. nov. KGMB04484 isolated human feces.</title>
        <authorList>
            <person name="Han K.-I."/>
            <person name="Kim J.-S."/>
            <person name="Lee K.C."/>
            <person name="Suh M.K."/>
            <person name="Eom M.K."/>
            <person name="Lee J.H."/>
            <person name="Park S.-H."/>
            <person name="Kang S.W."/>
            <person name="Park J.-E."/>
            <person name="Oh B.S."/>
            <person name="Yu S.Y."/>
            <person name="Choi S.-H."/>
            <person name="Lee D.H."/>
            <person name="Yoon H."/>
            <person name="Kim B.-Y."/>
            <person name="Lee J.H."/>
            <person name="Lee J.-S."/>
        </authorList>
    </citation>
    <scope>NUCLEOTIDE SEQUENCE [LARGE SCALE GENOMIC DNA]</scope>
    <source>
        <strain evidence="1 2">KGMB04484</strain>
    </source>
</reference>
<evidence type="ECO:0000313" key="1">
    <source>
        <dbReference type="EMBL" id="RXZ54174.1"/>
    </source>
</evidence>
<evidence type="ECO:0000313" key="2">
    <source>
        <dbReference type="Proteomes" id="UP000293345"/>
    </source>
</evidence>
<dbReference type="OrthoDB" id="3177261at2"/>
<organism evidence="1 2">
    <name type="scientific">Senegalimassilia faecalis</name>
    <dbReference type="NCBI Taxonomy" id="2509433"/>
    <lineage>
        <taxon>Bacteria</taxon>
        <taxon>Bacillati</taxon>
        <taxon>Actinomycetota</taxon>
        <taxon>Coriobacteriia</taxon>
        <taxon>Coriobacteriales</taxon>
        <taxon>Coriobacteriaceae</taxon>
        <taxon>Senegalimassilia</taxon>
    </lineage>
</organism>
<gene>
    <name evidence="1" type="ORF">ET524_06575</name>
</gene>
<dbReference type="EMBL" id="SDPW01000001">
    <property type="protein sequence ID" value="RXZ54174.1"/>
    <property type="molecule type" value="Genomic_DNA"/>
</dbReference>
<protein>
    <submittedName>
        <fullName evidence="1">Uncharacterized protein</fullName>
    </submittedName>
</protein>
<sequence length="304" mass="33867">MADFDLKNFSFSLEDGTFNFGEEPTTMDEVGNDPGIFLPNTEGRTEFLPPDPDRVPQMPAVDQATPEYAARPAEERIRELFNNMNPHRRVLYGVLRALREPVGNDQVGSVIDALRAHKFSVYSTSNICTMLETAGAVRRVLEDGTPYEDFKPEPKIVVEDGVECWQAVPAPMPYWQITEAGQAQLDSYHPIEKLEATFAEEAEYLTLYKRVLTLCTADEGVSMKQMSAAVDSDPLVATEPRNYFVQHFVEALERGEAVAWNGKAWKITEVGRQALAENLADVVDSYVVPTGAQPAQTESDGVNW</sequence>
<comment type="caution">
    <text evidence="1">The sequence shown here is derived from an EMBL/GenBank/DDBJ whole genome shotgun (WGS) entry which is preliminary data.</text>
</comment>